<dbReference type="PANTHER" id="PTHR11096:SF0">
    <property type="entry name" value="RNA 3'-TERMINAL PHOSPHATE CYCLASE"/>
    <property type="match status" value="1"/>
</dbReference>
<protein>
    <submittedName>
        <fullName evidence="3">9629_t:CDS:1</fullName>
    </submittedName>
</protein>
<dbReference type="InterPro" id="IPR013791">
    <property type="entry name" value="RNA3'-term_phos_cycl_insert"/>
</dbReference>
<dbReference type="OrthoDB" id="25029at2759"/>
<dbReference type="GO" id="GO:0003963">
    <property type="term" value="F:RNA-3'-phosphate cyclase activity"/>
    <property type="evidence" value="ECO:0007669"/>
    <property type="project" value="TreeGrafter"/>
</dbReference>
<dbReference type="Proteomes" id="UP000789706">
    <property type="component" value="Unassembled WGS sequence"/>
</dbReference>
<dbReference type="AlphaFoldDB" id="A0A9N8ZK48"/>
<dbReference type="Gene3D" id="3.65.10.20">
    <property type="entry name" value="RNA 3'-terminal phosphate cyclase domain"/>
    <property type="match status" value="1"/>
</dbReference>
<name>A0A9N8ZK48_9GLOM</name>
<accession>A0A9N8ZK48</accession>
<comment type="caution">
    <text evidence="3">The sequence shown here is derived from an EMBL/GenBank/DDBJ whole genome shotgun (WGS) entry which is preliminary data.</text>
</comment>
<sequence length="337" mass="37487">MLKRQIRIINIRANRDKPGLKPQHVCGLQLLSDIFQSELQGDKIGSKEILFYPNHEIKEELKTFIADTKTAGSISLLIQISLPPLLFSASPPKSYLALPPRARKVILKGGTAVFRPIVLREFDINFDVNITRRGYWPQGGGDVMLRVDPIVGRALNPLKIIDRGTFISIKGRVNLVNMAKQVADKMISGAIQTISSAMLTEINKIKPKIEVNIEKNVIKGSDILLWAETSTGCIISGHAISKKKDVGKLAANELLNNIRHGGCVDEYLQDQLIIFMSLAEGKSQLVTGPITMHTITAIHFVEKMSGIKFQISKFSSESQQYLPIEKLDYISIISIKY</sequence>
<dbReference type="SUPFAM" id="SSF55205">
    <property type="entry name" value="EPT/RTPC-like"/>
    <property type="match status" value="2"/>
</dbReference>
<dbReference type="InterPro" id="IPR037136">
    <property type="entry name" value="RNA3'_phos_cyclase_dom_sf"/>
</dbReference>
<evidence type="ECO:0000259" key="1">
    <source>
        <dbReference type="Pfam" id="PF01137"/>
    </source>
</evidence>
<dbReference type="PANTHER" id="PTHR11096">
    <property type="entry name" value="RNA 3' TERMINAL PHOSPHATE CYCLASE"/>
    <property type="match status" value="1"/>
</dbReference>
<dbReference type="InterPro" id="IPR000228">
    <property type="entry name" value="RNA3'_term_phos_cyc"/>
</dbReference>
<organism evidence="3 4">
    <name type="scientific">Diversispora eburnea</name>
    <dbReference type="NCBI Taxonomy" id="1213867"/>
    <lineage>
        <taxon>Eukaryota</taxon>
        <taxon>Fungi</taxon>
        <taxon>Fungi incertae sedis</taxon>
        <taxon>Mucoromycota</taxon>
        <taxon>Glomeromycotina</taxon>
        <taxon>Glomeromycetes</taxon>
        <taxon>Diversisporales</taxon>
        <taxon>Diversisporaceae</taxon>
        <taxon>Diversispora</taxon>
    </lineage>
</organism>
<evidence type="ECO:0000313" key="4">
    <source>
        <dbReference type="Proteomes" id="UP000789706"/>
    </source>
</evidence>
<dbReference type="PROSITE" id="PS01287">
    <property type="entry name" value="RTC"/>
    <property type="match status" value="1"/>
</dbReference>
<dbReference type="EMBL" id="CAJVPK010000352">
    <property type="protein sequence ID" value="CAG8498497.1"/>
    <property type="molecule type" value="Genomic_DNA"/>
</dbReference>
<dbReference type="GO" id="GO:0006396">
    <property type="term" value="P:RNA processing"/>
    <property type="evidence" value="ECO:0007669"/>
    <property type="project" value="InterPro"/>
</dbReference>
<keyword evidence="4" id="KW-1185">Reference proteome</keyword>
<evidence type="ECO:0000313" key="3">
    <source>
        <dbReference type="EMBL" id="CAG8498497.1"/>
    </source>
</evidence>
<feature type="domain" description="RNA 3'-terminal phosphate cyclase insert" evidence="2">
    <location>
        <begin position="162"/>
        <end position="258"/>
    </location>
</feature>
<dbReference type="Gene3D" id="3.30.360.20">
    <property type="entry name" value="RNA 3'-terminal phosphate cyclase, insert domain"/>
    <property type="match status" value="1"/>
</dbReference>
<gene>
    <name evidence="3" type="ORF">DEBURN_LOCUS4550</name>
</gene>
<dbReference type="Pfam" id="PF05189">
    <property type="entry name" value="RTC_insert"/>
    <property type="match status" value="1"/>
</dbReference>
<dbReference type="InterPro" id="IPR036553">
    <property type="entry name" value="RPTC_insert"/>
</dbReference>
<dbReference type="InterPro" id="IPR013792">
    <property type="entry name" value="RNA3'P_cycl/enolpyr_Trfase_a/b"/>
</dbReference>
<dbReference type="InterPro" id="IPR020719">
    <property type="entry name" value="RNA3'_term_phos_cycl-like_CS"/>
</dbReference>
<dbReference type="InterPro" id="IPR023797">
    <property type="entry name" value="RNA3'_phos_cyclase_dom"/>
</dbReference>
<dbReference type="Pfam" id="PF01137">
    <property type="entry name" value="RTC"/>
    <property type="match status" value="1"/>
</dbReference>
<proteinExistence type="predicted"/>
<feature type="domain" description="RNA 3'-terminal phosphate cyclase" evidence="1">
    <location>
        <begin position="2"/>
        <end position="311"/>
    </location>
</feature>
<evidence type="ECO:0000259" key="2">
    <source>
        <dbReference type="Pfam" id="PF05189"/>
    </source>
</evidence>
<dbReference type="GO" id="GO:0005634">
    <property type="term" value="C:nucleus"/>
    <property type="evidence" value="ECO:0007669"/>
    <property type="project" value="TreeGrafter"/>
</dbReference>
<reference evidence="3" key="1">
    <citation type="submission" date="2021-06" db="EMBL/GenBank/DDBJ databases">
        <authorList>
            <person name="Kallberg Y."/>
            <person name="Tangrot J."/>
            <person name="Rosling A."/>
        </authorList>
    </citation>
    <scope>NUCLEOTIDE SEQUENCE</scope>
    <source>
        <strain evidence="3">AZ414A</strain>
    </source>
</reference>